<dbReference type="InterPro" id="IPR036179">
    <property type="entry name" value="Ig-like_dom_sf"/>
</dbReference>
<keyword evidence="5" id="KW-1185">Reference proteome</keyword>
<feature type="domain" description="Ig-like" evidence="3">
    <location>
        <begin position="123"/>
        <end position="217"/>
    </location>
</feature>
<reference evidence="4" key="3">
    <citation type="submission" date="2025-09" db="UniProtKB">
        <authorList>
            <consortium name="Ensembl"/>
        </authorList>
    </citation>
    <scope>IDENTIFICATION</scope>
</reference>
<dbReference type="FunFam" id="2.60.40.10:FF:000022">
    <property type="entry name" value="Cardiac titin"/>
    <property type="match status" value="1"/>
</dbReference>
<dbReference type="Gene3D" id="2.60.40.10">
    <property type="entry name" value="Immunoglobulins"/>
    <property type="match status" value="3"/>
</dbReference>
<dbReference type="Ensembl" id="ENSELUT00000097838.1">
    <property type="protein sequence ID" value="ENSELUP00000082208.1"/>
    <property type="gene ID" value="ENSELUG00000040621.1"/>
</dbReference>
<dbReference type="SMART" id="SM00408">
    <property type="entry name" value="IGc2"/>
    <property type="match status" value="2"/>
</dbReference>
<dbReference type="InterPro" id="IPR007110">
    <property type="entry name" value="Ig-like_dom"/>
</dbReference>
<evidence type="ECO:0000313" key="4">
    <source>
        <dbReference type="Ensembl" id="ENSELUP00000082208.1"/>
    </source>
</evidence>
<sequence length="285" mass="31701">MFSATVRGSAPLKLKWFRGSKEIMSGRSCEVALRGDTATLELYKVSKSDAGEYTCQIINDAGKESFPVNLVVKGLLLYASYQYNVLTTENSSVLEVLNSDSMTASGKYSCEVTNGVGTDICHAQVTLLGKIFINLEPMEVTAGDPVCLKCCIGGTPDISVSWFKADGRLRATNTCQMEFSNGFAILRLIKTSKSDTGEYTCKAENRIGSASNSCSLLVQGNACCFVFCLFNDTIILRNFLLEKTIYIYMYIYIYIYVYTYMCIYIYIMVLFVITNHGIICYNTTY</sequence>
<accession>A0AAY5K011</accession>
<feature type="domain" description="Ig-like" evidence="3">
    <location>
        <begin position="1"/>
        <end position="71"/>
    </location>
</feature>
<protein>
    <recommendedName>
        <fullName evidence="3">Ig-like domain-containing protein</fullName>
    </recommendedName>
</protein>
<reference evidence="4 5" key="1">
    <citation type="submission" date="2020-02" db="EMBL/GenBank/DDBJ databases">
        <title>Esox lucius (northern pike) genome, fEsoLuc1, primary haplotype.</title>
        <authorList>
            <person name="Myers G."/>
            <person name="Karagic N."/>
            <person name="Meyer A."/>
            <person name="Pippel M."/>
            <person name="Reichard M."/>
            <person name="Winkler S."/>
            <person name="Tracey A."/>
            <person name="Sims Y."/>
            <person name="Howe K."/>
            <person name="Rhie A."/>
            <person name="Formenti G."/>
            <person name="Durbin R."/>
            <person name="Fedrigo O."/>
            <person name="Jarvis E.D."/>
        </authorList>
    </citation>
    <scope>NUCLEOTIDE SEQUENCE [LARGE SCALE GENOMIC DNA]</scope>
</reference>
<dbReference type="GeneTree" id="ENSGT01110000267173"/>
<dbReference type="InterPro" id="IPR003599">
    <property type="entry name" value="Ig_sub"/>
</dbReference>
<dbReference type="PANTHER" id="PTHR47633">
    <property type="entry name" value="IMMUNOGLOBULIN"/>
    <property type="match status" value="1"/>
</dbReference>
<dbReference type="InterPro" id="IPR003598">
    <property type="entry name" value="Ig_sub2"/>
</dbReference>
<dbReference type="GO" id="GO:0004672">
    <property type="term" value="F:protein kinase activity"/>
    <property type="evidence" value="ECO:0007669"/>
    <property type="project" value="TreeGrafter"/>
</dbReference>
<evidence type="ECO:0000259" key="3">
    <source>
        <dbReference type="PROSITE" id="PS50835"/>
    </source>
</evidence>
<dbReference type="SMART" id="SM00409">
    <property type="entry name" value="IG"/>
    <property type="match status" value="2"/>
</dbReference>
<dbReference type="SUPFAM" id="SSF48726">
    <property type="entry name" value="Immunoglobulin"/>
    <property type="match status" value="3"/>
</dbReference>
<proteinExistence type="predicted"/>
<keyword evidence="1" id="KW-0393">Immunoglobulin domain</keyword>
<dbReference type="GO" id="GO:0055013">
    <property type="term" value="P:cardiac muscle cell development"/>
    <property type="evidence" value="ECO:0007669"/>
    <property type="project" value="UniProtKB-ARBA"/>
</dbReference>
<dbReference type="InterPro" id="IPR013783">
    <property type="entry name" value="Ig-like_fold"/>
</dbReference>
<keyword evidence="2" id="KW-1133">Transmembrane helix</keyword>
<dbReference type="Pfam" id="PF07679">
    <property type="entry name" value="I-set"/>
    <property type="match status" value="2"/>
</dbReference>
<evidence type="ECO:0000256" key="2">
    <source>
        <dbReference type="SAM" id="Phobius"/>
    </source>
</evidence>
<dbReference type="Proteomes" id="UP000265140">
    <property type="component" value="Chromosome 16"/>
</dbReference>
<name>A0AAY5K011_ESOLU</name>
<keyword evidence="2" id="KW-0812">Transmembrane</keyword>
<dbReference type="PROSITE" id="PS50835">
    <property type="entry name" value="IG_LIKE"/>
    <property type="match status" value="2"/>
</dbReference>
<feature type="transmembrane region" description="Helical" evidence="2">
    <location>
        <begin position="216"/>
        <end position="235"/>
    </location>
</feature>
<dbReference type="InterPro" id="IPR013098">
    <property type="entry name" value="Ig_I-set"/>
</dbReference>
<reference evidence="4" key="2">
    <citation type="submission" date="2025-08" db="UniProtKB">
        <authorList>
            <consortium name="Ensembl"/>
        </authorList>
    </citation>
    <scope>IDENTIFICATION</scope>
</reference>
<dbReference type="PANTHER" id="PTHR47633:SF8">
    <property type="entry name" value="SPEG NEIGHBOR PROTEIN"/>
    <property type="match status" value="1"/>
</dbReference>
<dbReference type="AlphaFoldDB" id="A0AAY5K011"/>
<evidence type="ECO:0000313" key="5">
    <source>
        <dbReference type="Proteomes" id="UP000265140"/>
    </source>
</evidence>
<organism evidence="4 5">
    <name type="scientific">Esox lucius</name>
    <name type="common">Northern pike</name>
    <dbReference type="NCBI Taxonomy" id="8010"/>
    <lineage>
        <taxon>Eukaryota</taxon>
        <taxon>Metazoa</taxon>
        <taxon>Chordata</taxon>
        <taxon>Craniata</taxon>
        <taxon>Vertebrata</taxon>
        <taxon>Euteleostomi</taxon>
        <taxon>Actinopterygii</taxon>
        <taxon>Neopterygii</taxon>
        <taxon>Teleostei</taxon>
        <taxon>Protacanthopterygii</taxon>
        <taxon>Esociformes</taxon>
        <taxon>Esocidae</taxon>
        <taxon>Esox</taxon>
    </lineage>
</organism>
<dbReference type="FunFam" id="2.60.40.10:FF:000107">
    <property type="entry name" value="Myosin, light chain kinase a"/>
    <property type="match status" value="1"/>
</dbReference>
<evidence type="ECO:0000256" key="1">
    <source>
        <dbReference type="ARBA" id="ARBA00023319"/>
    </source>
</evidence>
<dbReference type="GO" id="GO:0003007">
    <property type="term" value="P:heart morphogenesis"/>
    <property type="evidence" value="ECO:0007669"/>
    <property type="project" value="UniProtKB-ARBA"/>
</dbReference>
<feature type="transmembrane region" description="Helical" evidence="2">
    <location>
        <begin position="247"/>
        <end position="273"/>
    </location>
</feature>
<keyword evidence="2" id="KW-0472">Membrane</keyword>